<evidence type="ECO:0000313" key="9">
    <source>
        <dbReference type="EMBL" id="SHN65300.1"/>
    </source>
</evidence>
<dbReference type="RefSeq" id="WP_072816701.1">
    <property type="nucleotide sequence ID" value="NZ_LT670849.1"/>
</dbReference>
<evidence type="ECO:0000256" key="4">
    <source>
        <dbReference type="ARBA" id="ARBA00022692"/>
    </source>
</evidence>
<dbReference type="GO" id="GO:0055085">
    <property type="term" value="P:transmembrane transport"/>
    <property type="evidence" value="ECO:0007669"/>
    <property type="project" value="InterPro"/>
</dbReference>
<dbReference type="AlphaFoldDB" id="A0A1M7T3F8"/>
<keyword evidence="4 7" id="KW-0812">Transmembrane</keyword>
<keyword evidence="3" id="KW-1003">Cell membrane</keyword>
<dbReference type="SUPFAM" id="SSF161098">
    <property type="entry name" value="MetI-like"/>
    <property type="match status" value="1"/>
</dbReference>
<feature type="transmembrane region" description="Helical" evidence="7">
    <location>
        <begin position="183"/>
        <end position="204"/>
    </location>
</feature>
<feature type="transmembrane region" description="Helical" evidence="7">
    <location>
        <begin position="99"/>
        <end position="124"/>
    </location>
</feature>
<dbReference type="CDD" id="cd06261">
    <property type="entry name" value="TM_PBP2"/>
    <property type="match status" value="1"/>
</dbReference>
<feature type="transmembrane region" description="Helical" evidence="7">
    <location>
        <begin position="63"/>
        <end position="87"/>
    </location>
</feature>
<evidence type="ECO:0000313" key="10">
    <source>
        <dbReference type="Proteomes" id="UP000184096"/>
    </source>
</evidence>
<proteinExistence type="inferred from homology"/>
<dbReference type="PROSITE" id="PS50928">
    <property type="entry name" value="ABC_TM1"/>
    <property type="match status" value="1"/>
</dbReference>
<dbReference type="OrthoDB" id="9786495at2"/>
<gene>
    <name evidence="9" type="ORF">SAMN05444170_0692</name>
</gene>
<feature type="transmembrane region" description="Helical" evidence="7">
    <location>
        <begin position="224"/>
        <end position="244"/>
    </location>
</feature>
<sequence>MTALLKRLFGGESEARDIVVVLAAALLLWEAGVRIFHPSPLILPAPSMVVVEFLQAPALYLRHLAFTLVMTLFGFVLAVVLGVALAVGIIYSRFLERTVYTLLVALNSIPKVALAPLFVIWMGTGPEPKIAIALMLAIFPIVIDSVLGLRSVDPDMMNLARVSKASSWAVLTKIRFPCALPSLFAGMKVGISLALVGAIVGEFVAGNYGIGFQILVAQGQFDTVRVFVSLLLLGIVGTVLFFLVDYAERLLLPWHVSQRARSDRSAGT</sequence>
<evidence type="ECO:0000256" key="1">
    <source>
        <dbReference type="ARBA" id="ARBA00004651"/>
    </source>
</evidence>
<dbReference type="EMBL" id="LT670849">
    <property type="protein sequence ID" value="SHN65300.1"/>
    <property type="molecule type" value="Genomic_DNA"/>
</dbReference>
<accession>A0A1M7T3F8</accession>
<dbReference type="InterPro" id="IPR000515">
    <property type="entry name" value="MetI-like"/>
</dbReference>
<comment type="subcellular location">
    <subcellularLocation>
        <location evidence="1 7">Cell membrane</location>
        <topology evidence="1 7">Multi-pass membrane protein</topology>
    </subcellularLocation>
</comment>
<keyword evidence="2 7" id="KW-0813">Transport</keyword>
<feature type="domain" description="ABC transmembrane type-1" evidence="8">
    <location>
        <begin position="64"/>
        <end position="244"/>
    </location>
</feature>
<evidence type="ECO:0000256" key="6">
    <source>
        <dbReference type="ARBA" id="ARBA00023136"/>
    </source>
</evidence>
<dbReference type="PANTHER" id="PTHR30151:SF20">
    <property type="entry name" value="ABC TRANSPORTER PERMEASE PROTEIN HI_0355-RELATED"/>
    <property type="match status" value="1"/>
</dbReference>
<evidence type="ECO:0000259" key="8">
    <source>
        <dbReference type="PROSITE" id="PS50928"/>
    </source>
</evidence>
<name>A0A1M7T3F8_9BRAD</name>
<organism evidence="9 10">
    <name type="scientific">Bradyrhizobium erythrophlei</name>
    <dbReference type="NCBI Taxonomy" id="1437360"/>
    <lineage>
        <taxon>Bacteria</taxon>
        <taxon>Pseudomonadati</taxon>
        <taxon>Pseudomonadota</taxon>
        <taxon>Alphaproteobacteria</taxon>
        <taxon>Hyphomicrobiales</taxon>
        <taxon>Nitrobacteraceae</taxon>
        <taxon>Bradyrhizobium</taxon>
    </lineage>
</organism>
<dbReference type="Proteomes" id="UP000184096">
    <property type="component" value="Chromosome I"/>
</dbReference>
<dbReference type="Gene3D" id="1.10.3720.10">
    <property type="entry name" value="MetI-like"/>
    <property type="match status" value="1"/>
</dbReference>
<comment type="similarity">
    <text evidence="7">Belongs to the binding-protein-dependent transport system permease family.</text>
</comment>
<dbReference type="Pfam" id="PF00528">
    <property type="entry name" value="BPD_transp_1"/>
    <property type="match status" value="1"/>
</dbReference>
<keyword evidence="5 7" id="KW-1133">Transmembrane helix</keyword>
<evidence type="ECO:0000256" key="3">
    <source>
        <dbReference type="ARBA" id="ARBA00022475"/>
    </source>
</evidence>
<reference evidence="10" key="1">
    <citation type="submission" date="2016-11" db="EMBL/GenBank/DDBJ databases">
        <authorList>
            <person name="Varghese N."/>
            <person name="Submissions S."/>
        </authorList>
    </citation>
    <scope>NUCLEOTIDE SEQUENCE [LARGE SCALE GENOMIC DNA]</scope>
    <source>
        <strain evidence="10">GAS401</strain>
    </source>
</reference>
<dbReference type="GO" id="GO:0005886">
    <property type="term" value="C:plasma membrane"/>
    <property type="evidence" value="ECO:0007669"/>
    <property type="project" value="UniProtKB-SubCell"/>
</dbReference>
<keyword evidence="10" id="KW-1185">Reference proteome</keyword>
<keyword evidence="6 7" id="KW-0472">Membrane</keyword>
<feature type="transmembrane region" description="Helical" evidence="7">
    <location>
        <begin position="130"/>
        <end position="149"/>
    </location>
</feature>
<evidence type="ECO:0000256" key="2">
    <source>
        <dbReference type="ARBA" id="ARBA00022448"/>
    </source>
</evidence>
<dbReference type="PANTHER" id="PTHR30151">
    <property type="entry name" value="ALKANE SULFONATE ABC TRANSPORTER-RELATED, MEMBRANE SUBUNIT"/>
    <property type="match status" value="1"/>
</dbReference>
<dbReference type="InterPro" id="IPR035906">
    <property type="entry name" value="MetI-like_sf"/>
</dbReference>
<evidence type="ECO:0000256" key="5">
    <source>
        <dbReference type="ARBA" id="ARBA00022989"/>
    </source>
</evidence>
<evidence type="ECO:0000256" key="7">
    <source>
        <dbReference type="RuleBase" id="RU363032"/>
    </source>
</evidence>
<protein>
    <submittedName>
        <fullName evidence="9">NitT/TauT family transport system permease protein</fullName>
    </submittedName>
</protein>